<evidence type="ECO:0000313" key="1">
    <source>
        <dbReference type="EMBL" id="TWI68249.1"/>
    </source>
</evidence>
<evidence type="ECO:0000313" key="2">
    <source>
        <dbReference type="Proteomes" id="UP000316291"/>
    </source>
</evidence>
<keyword evidence="2" id="KW-1185">Reference proteome</keyword>
<comment type="caution">
    <text evidence="1">The sequence shown here is derived from an EMBL/GenBank/DDBJ whole genome shotgun (WGS) entry which is preliminary data.</text>
</comment>
<proteinExistence type="predicted"/>
<dbReference type="EMBL" id="VLLA01000010">
    <property type="protein sequence ID" value="TWI68249.1"/>
    <property type="molecule type" value="Genomic_DNA"/>
</dbReference>
<sequence length="90" mass="9948">MVEVPATYFTPDHSPDPEQCQAIRKEIGERLRGALAEDVEPLPMRLEGLVERLAELDGGAPSIAPNGGDASAFLPVWKLLRRLVALWRFP</sequence>
<dbReference type="AlphaFoldDB" id="A0A562RGL8"/>
<accession>A0A562RGL8</accession>
<name>A0A562RGL8_9BRAD</name>
<protein>
    <submittedName>
        <fullName evidence="1">Uncharacterized protein</fullName>
    </submittedName>
</protein>
<reference evidence="1 2" key="1">
    <citation type="journal article" date="2015" name="Stand. Genomic Sci.">
        <title>Genomic Encyclopedia of Bacterial and Archaeal Type Strains, Phase III: the genomes of soil and plant-associated and newly described type strains.</title>
        <authorList>
            <person name="Whitman W.B."/>
            <person name="Woyke T."/>
            <person name="Klenk H.P."/>
            <person name="Zhou Y."/>
            <person name="Lilburn T.G."/>
            <person name="Beck B.J."/>
            <person name="De Vos P."/>
            <person name="Vandamme P."/>
            <person name="Eisen J.A."/>
            <person name="Garrity G."/>
            <person name="Hugenholtz P."/>
            <person name="Kyrpides N.C."/>
        </authorList>
    </citation>
    <scope>NUCLEOTIDE SEQUENCE [LARGE SCALE GENOMIC DNA]</scope>
    <source>
        <strain evidence="1 2">CGMCC 1.10948</strain>
    </source>
</reference>
<gene>
    <name evidence="1" type="ORF">IQ16_04093</name>
</gene>
<organism evidence="1 2">
    <name type="scientific">Bradyrhizobium huanghuaihaiense</name>
    <dbReference type="NCBI Taxonomy" id="990078"/>
    <lineage>
        <taxon>Bacteria</taxon>
        <taxon>Pseudomonadati</taxon>
        <taxon>Pseudomonadota</taxon>
        <taxon>Alphaproteobacteria</taxon>
        <taxon>Hyphomicrobiales</taxon>
        <taxon>Nitrobacteraceae</taxon>
        <taxon>Bradyrhizobium</taxon>
    </lineage>
</organism>
<dbReference type="Proteomes" id="UP000316291">
    <property type="component" value="Unassembled WGS sequence"/>
</dbReference>